<keyword evidence="2" id="KW-0812">Transmembrane</keyword>
<dbReference type="InParanoid" id="A9V8K8"/>
<dbReference type="Proteomes" id="UP000001357">
    <property type="component" value="Unassembled WGS sequence"/>
</dbReference>
<dbReference type="InterPro" id="IPR029052">
    <property type="entry name" value="Metallo-depent_PP-like"/>
</dbReference>
<feature type="region of interest" description="Disordered" evidence="1">
    <location>
        <begin position="1"/>
        <end position="20"/>
    </location>
</feature>
<accession>A9V8K8</accession>
<dbReference type="SUPFAM" id="SSF56300">
    <property type="entry name" value="Metallo-dependent phosphatases"/>
    <property type="match status" value="1"/>
</dbReference>
<dbReference type="PANTHER" id="PTHR11575:SF22">
    <property type="entry name" value="ADL392WP"/>
    <property type="match status" value="1"/>
</dbReference>
<gene>
    <name evidence="4" type="ORF">MONBRDRAFT_38537</name>
</gene>
<feature type="domain" description="Putative 5'-nucleotidase C-terminal" evidence="3">
    <location>
        <begin position="403"/>
        <end position="472"/>
    </location>
</feature>
<dbReference type="KEGG" id="mbr:MONBRDRAFT_38537"/>
<dbReference type="GO" id="GO:0009166">
    <property type="term" value="P:nucleotide catabolic process"/>
    <property type="evidence" value="ECO:0007669"/>
    <property type="project" value="InterPro"/>
</dbReference>
<keyword evidence="5" id="KW-1185">Reference proteome</keyword>
<dbReference type="Gene3D" id="3.60.21.10">
    <property type="match status" value="1"/>
</dbReference>
<keyword evidence="2" id="KW-1133">Transmembrane helix</keyword>
<organism evidence="4 5">
    <name type="scientific">Monosiga brevicollis</name>
    <name type="common">Choanoflagellate</name>
    <dbReference type="NCBI Taxonomy" id="81824"/>
    <lineage>
        <taxon>Eukaryota</taxon>
        <taxon>Choanoflagellata</taxon>
        <taxon>Craspedida</taxon>
        <taxon>Salpingoecidae</taxon>
        <taxon>Monosiga</taxon>
    </lineage>
</organism>
<keyword evidence="2" id="KW-0472">Membrane</keyword>
<dbReference type="GeneID" id="5894284"/>
<dbReference type="AlphaFoldDB" id="A9V8K8"/>
<dbReference type="CDD" id="cd07407">
    <property type="entry name" value="MPP_YHR202W_N"/>
    <property type="match status" value="1"/>
</dbReference>
<dbReference type="eggNOG" id="KOG4419">
    <property type="taxonomic scope" value="Eukaryota"/>
</dbReference>
<dbReference type="RefSeq" id="XP_001749087.1">
    <property type="nucleotide sequence ID" value="XM_001749035.1"/>
</dbReference>
<dbReference type="PANTHER" id="PTHR11575">
    <property type="entry name" value="5'-NUCLEOTIDASE-RELATED"/>
    <property type="match status" value="1"/>
</dbReference>
<dbReference type="EMBL" id="CH991568">
    <property type="protein sequence ID" value="EDQ86162.1"/>
    <property type="molecule type" value="Genomic_DNA"/>
</dbReference>
<protein>
    <recommendedName>
        <fullName evidence="3">Putative 5'-nucleotidase C-terminal domain-containing protein</fullName>
    </recommendedName>
</protein>
<dbReference type="InterPro" id="IPR036907">
    <property type="entry name" value="5'-Nucleotdase_C_sf"/>
</dbReference>
<feature type="transmembrane region" description="Helical" evidence="2">
    <location>
        <begin position="28"/>
        <end position="50"/>
    </location>
</feature>
<dbReference type="InterPro" id="IPR053828">
    <property type="entry name" value="Nucleosidase_C"/>
</dbReference>
<dbReference type="InterPro" id="IPR006179">
    <property type="entry name" value="5_nucleotidase/apyrase"/>
</dbReference>
<dbReference type="STRING" id="81824.A9V8K8"/>
<dbReference type="GO" id="GO:0016787">
    <property type="term" value="F:hydrolase activity"/>
    <property type="evidence" value="ECO:0007669"/>
    <property type="project" value="InterPro"/>
</dbReference>
<reference evidence="4 5" key="1">
    <citation type="journal article" date="2008" name="Nature">
        <title>The genome of the choanoflagellate Monosiga brevicollis and the origin of metazoans.</title>
        <authorList>
            <consortium name="JGI Sequencing"/>
            <person name="King N."/>
            <person name="Westbrook M.J."/>
            <person name="Young S.L."/>
            <person name="Kuo A."/>
            <person name="Abedin M."/>
            <person name="Chapman J."/>
            <person name="Fairclough S."/>
            <person name="Hellsten U."/>
            <person name="Isogai Y."/>
            <person name="Letunic I."/>
            <person name="Marr M."/>
            <person name="Pincus D."/>
            <person name="Putnam N."/>
            <person name="Rokas A."/>
            <person name="Wright K.J."/>
            <person name="Zuzow R."/>
            <person name="Dirks W."/>
            <person name="Good M."/>
            <person name="Goodstein D."/>
            <person name="Lemons D."/>
            <person name="Li W."/>
            <person name="Lyons J.B."/>
            <person name="Morris A."/>
            <person name="Nichols S."/>
            <person name="Richter D.J."/>
            <person name="Salamov A."/>
            <person name="Bork P."/>
            <person name="Lim W.A."/>
            <person name="Manning G."/>
            <person name="Miller W.T."/>
            <person name="McGinnis W."/>
            <person name="Shapiro H."/>
            <person name="Tjian R."/>
            <person name="Grigoriev I.V."/>
            <person name="Rokhsar D."/>
        </authorList>
    </citation>
    <scope>NUCLEOTIDE SEQUENCE [LARGE SCALE GENOMIC DNA]</scope>
    <source>
        <strain evidence="5">MX1 / ATCC 50154</strain>
    </source>
</reference>
<dbReference type="OMA" id="QTIGNHE"/>
<evidence type="ECO:0000313" key="5">
    <source>
        <dbReference type="Proteomes" id="UP000001357"/>
    </source>
</evidence>
<evidence type="ECO:0000313" key="4">
    <source>
        <dbReference type="EMBL" id="EDQ86162.1"/>
    </source>
</evidence>
<evidence type="ECO:0000256" key="2">
    <source>
        <dbReference type="SAM" id="Phobius"/>
    </source>
</evidence>
<name>A9V8K8_MONBE</name>
<dbReference type="InterPro" id="IPR041823">
    <property type="entry name" value="YHR202W_N"/>
</dbReference>
<sequence>MASSVNNNESVGLLSGQPSQDGARRRRVWTVLGLGLLFAGICSIVVVFTLRSSQYKHNSNKDDSGRLPVHDVNLLLITDTHSWVNGHQHTPDITADYSDLLSLHEHLRDYVRDTKQQAYLFLNNGDLNDGTGLSGYIKPSTTHILPIVRHMPFDAINCGNHELYDNASIADLVDSGFIKSWNGAYLTANIMLGPNQTLGHPYKRVQLADVGKPDATGHLLIFGFLYNMQGTAPAVTVELVQNVVKSSWFINAIKGSMADDLAAIIVLAHMHYVDPLVTVLRDAIRNISATDRLPIIFLTGHSHLRRFQQLDDFAISLEAGKYMDTIGYVSFDIPKATDLVLNFVNYTITPNRTTFARMAGLKDTKTFDTKNGTALREQITKVYAQLGLSRVVGCSNATYSYLADVSQNNSLAALYIDQVAPNTVMQHVPNISTAKPFLIHSAGTLRYDLFQGNITVNDLATLSPFADNYHYTLQAYSGQVLNEAIDVSAELVYPWPLDKQTDYHVMTLSFDWPGINATLFKANLNPTWGIVPNYNSTSVFIDYFDNNPAWAC</sequence>
<dbReference type="FunFam" id="3.60.21.10:FF:000122">
    <property type="entry name" value="UshA related metallophosphatase, N-terminal domain"/>
    <property type="match status" value="1"/>
</dbReference>
<dbReference type="Gene3D" id="3.90.780.10">
    <property type="entry name" value="5'-Nucleotidase, C-terminal domain"/>
    <property type="match status" value="1"/>
</dbReference>
<dbReference type="SUPFAM" id="SSF55816">
    <property type="entry name" value="5'-nucleotidase (syn. UDP-sugar hydrolase), C-terminal domain"/>
    <property type="match status" value="1"/>
</dbReference>
<dbReference type="Pfam" id="PF21953">
    <property type="entry name" value="NadN_nucleosid_C"/>
    <property type="match status" value="1"/>
</dbReference>
<dbReference type="GO" id="GO:0005829">
    <property type="term" value="C:cytosol"/>
    <property type="evidence" value="ECO:0000318"/>
    <property type="project" value="GO_Central"/>
</dbReference>
<proteinExistence type="predicted"/>
<evidence type="ECO:0000259" key="3">
    <source>
        <dbReference type="Pfam" id="PF21953"/>
    </source>
</evidence>
<evidence type="ECO:0000256" key="1">
    <source>
        <dbReference type="SAM" id="MobiDB-lite"/>
    </source>
</evidence>